<feature type="transmembrane region" description="Helical" evidence="2">
    <location>
        <begin position="37"/>
        <end position="58"/>
    </location>
</feature>
<keyword evidence="4" id="KW-1185">Reference proteome</keyword>
<keyword evidence="2" id="KW-1133">Transmembrane helix</keyword>
<accession>A0ABW4V2P9</accession>
<keyword evidence="2" id="KW-0472">Membrane</keyword>
<feature type="region of interest" description="Disordered" evidence="1">
    <location>
        <begin position="90"/>
        <end position="119"/>
    </location>
</feature>
<comment type="caution">
    <text evidence="3">The sequence shown here is derived from an EMBL/GenBank/DDBJ whole genome shotgun (WGS) entry which is preliminary data.</text>
</comment>
<evidence type="ECO:0000256" key="1">
    <source>
        <dbReference type="SAM" id="MobiDB-lite"/>
    </source>
</evidence>
<protein>
    <submittedName>
        <fullName evidence="3">Uncharacterized protein</fullName>
    </submittedName>
</protein>
<evidence type="ECO:0000313" key="4">
    <source>
        <dbReference type="Proteomes" id="UP001597338"/>
    </source>
</evidence>
<organism evidence="3 4">
    <name type="scientific">Promicromonospora aerolata</name>
    <dbReference type="NCBI Taxonomy" id="195749"/>
    <lineage>
        <taxon>Bacteria</taxon>
        <taxon>Bacillati</taxon>
        <taxon>Actinomycetota</taxon>
        <taxon>Actinomycetes</taxon>
        <taxon>Micrococcales</taxon>
        <taxon>Promicromonosporaceae</taxon>
        <taxon>Promicromonospora</taxon>
    </lineage>
</organism>
<keyword evidence="2" id="KW-0812">Transmembrane</keyword>
<name>A0ABW4V2P9_9MICO</name>
<dbReference type="Proteomes" id="UP001597338">
    <property type="component" value="Unassembled WGS sequence"/>
</dbReference>
<dbReference type="RefSeq" id="WP_377196059.1">
    <property type="nucleotide sequence ID" value="NZ_JBHUHF010000001.1"/>
</dbReference>
<gene>
    <name evidence="3" type="ORF">ACFSL2_01015</name>
</gene>
<sequence>MAGDDQQARSSRLEDGAAQALHAAAGSLRERRFMSGLVAGVVVGALATALIGIATGAGNDRELEAAKSSIGQLEAENSELRAQVEAGAGFEAGDLGDPDSAATAVTGDGSASPSTEPGAPALYRVGNSPLRLQDGQCVDPDSQADDWGMTKGPGDELLCFASAGDNDRFIVNASDIVNSTRFGNSDEYAVCEPEGEPSGFVEVEIDGYQSYEHRFCFTTGAGRTGHATVLSPKTYPDDFDTENPAYVDVLLKVWDDA</sequence>
<evidence type="ECO:0000313" key="3">
    <source>
        <dbReference type="EMBL" id="MFD2024084.1"/>
    </source>
</evidence>
<evidence type="ECO:0000256" key="2">
    <source>
        <dbReference type="SAM" id="Phobius"/>
    </source>
</evidence>
<proteinExistence type="predicted"/>
<reference evidence="4" key="1">
    <citation type="journal article" date="2019" name="Int. J. Syst. Evol. Microbiol.">
        <title>The Global Catalogue of Microorganisms (GCM) 10K type strain sequencing project: providing services to taxonomists for standard genome sequencing and annotation.</title>
        <authorList>
            <consortium name="The Broad Institute Genomics Platform"/>
            <consortium name="The Broad Institute Genome Sequencing Center for Infectious Disease"/>
            <person name="Wu L."/>
            <person name="Ma J."/>
        </authorList>
    </citation>
    <scope>NUCLEOTIDE SEQUENCE [LARGE SCALE GENOMIC DNA]</scope>
    <source>
        <strain evidence="4">CCM 7043</strain>
    </source>
</reference>
<dbReference type="EMBL" id="JBHUHF010000001">
    <property type="protein sequence ID" value="MFD2024084.1"/>
    <property type="molecule type" value="Genomic_DNA"/>
</dbReference>